<proteinExistence type="predicted"/>
<gene>
    <name evidence="1" type="ORF">Tco_0925173</name>
</gene>
<keyword evidence="2" id="KW-1185">Reference proteome</keyword>
<dbReference type="Proteomes" id="UP001151760">
    <property type="component" value="Unassembled WGS sequence"/>
</dbReference>
<organism evidence="1 2">
    <name type="scientific">Tanacetum coccineum</name>
    <dbReference type="NCBI Taxonomy" id="301880"/>
    <lineage>
        <taxon>Eukaryota</taxon>
        <taxon>Viridiplantae</taxon>
        <taxon>Streptophyta</taxon>
        <taxon>Embryophyta</taxon>
        <taxon>Tracheophyta</taxon>
        <taxon>Spermatophyta</taxon>
        <taxon>Magnoliopsida</taxon>
        <taxon>eudicotyledons</taxon>
        <taxon>Gunneridae</taxon>
        <taxon>Pentapetalae</taxon>
        <taxon>asterids</taxon>
        <taxon>campanulids</taxon>
        <taxon>Asterales</taxon>
        <taxon>Asteraceae</taxon>
        <taxon>Asteroideae</taxon>
        <taxon>Anthemideae</taxon>
        <taxon>Anthemidinae</taxon>
        <taxon>Tanacetum</taxon>
    </lineage>
</organism>
<reference evidence="1" key="2">
    <citation type="submission" date="2022-01" db="EMBL/GenBank/DDBJ databases">
        <authorList>
            <person name="Yamashiro T."/>
            <person name="Shiraishi A."/>
            <person name="Satake H."/>
            <person name="Nakayama K."/>
        </authorList>
    </citation>
    <scope>NUCLEOTIDE SEQUENCE</scope>
</reference>
<evidence type="ECO:0000313" key="2">
    <source>
        <dbReference type="Proteomes" id="UP001151760"/>
    </source>
</evidence>
<reference evidence="1" key="1">
    <citation type="journal article" date="2022" name="Int. J. Mol. Sci.">
        <title>Draft Genome of Tanacetum Coccineum: Genomic Comparison of Closely Related Tanacetum-Family Plants.</title>
        <authorList>
            <person name="Yamashiro T."/>
            <person name="Shiraishi A."/>
            <person name="Nakayama K."/>
            <person name="Satake H."/>
        </authorList>
    </citation>
    <scope>NUCLEOTIDE SEQUENCE</scope>
</reference>
<comment type="caution">
    <text evidence="1">The sequence shown here is derived from an EMBL/GenBank/DDBJ whole genome shotgun (WGS) entry which is preliminary data.</text>
</comment>
<protein>
    <submittedName>
        <fullName evidence="1">Uncharacterized protein</fullName>
    </submittedName>
</protein>
<name>A0ABQ5DC98_9ASTR</name>
<sequence length="68" mass="7551">MEVREFSNYEKNGIEDVLGLLDSGDAHNFSQPNTGTGSEVVSGLPEEFQEEDMVDAFSRVVELKSLEK</sequence>
<accession>A0ABQ5DC98</accession>
<evidence type="ECO:0000313" key="1">
    <source>
        <dbReference type="EMBL" id="GJT34754.1"/>
    </source>
</evidence>
<dbReference type="EMBL" id="BQNB010014991">
    <property type="protein sequence ID" value="GJT34754.1"/>
    <property type="molecule type" value="Genomic_DNA"/>
</dbReference>